<evidence type="ECO:0008006" key="6">
    <source>
        <dbReference type="Google" id="ProtNLM"/>
    </source>
</evidence>
<dbReference type="InterPro" id="IPR001810">
    <property type="entry name" value="F-box_dom"/>
</dbReference>
<dbReference type="AlphaFoldDB" id="A0A7C8MNL6"/>
<sequence length="415" mass="47930">ALRKRLLDDIGELENDPYPNIYLHVHDADVTLACLVLTPFNQQALHLTIKFYNDYPLRAPKVTIQSKVDHPNVFGNSICATMLNSDEGWTPAYTLKGVAIQLLSFFSSERLEQDHGSSRFVELSQYRKKPDWGHSHQHYCEVCRFGTDEEDDYIYGRIWRKYENFCLRARRERMMQSSSGEKKRRTSRLYELPDDIMLVVLSKLDTADIVAFSDAVPTLKSMLHSYDFIRVRELQCFCLKENFMETKLGVDVSVDGGKRPVFRSEFDLLSHVAYYQYDVRKSIQGVEFDFWLPLPLSRRHWSRVRADVDDSLASLRRAAHLDGQEKVNVLYHFMNNIVVQFSTDADRSLYRADSRSTLNHASEKAVESYFALFHLLICLACEDPSIIATANQMVARFAAGHCNKNAFPDLGHLFI</sequence>
<dbReference type="InterPro" id="IPR050113">
    <property type="entry name" value="Ub_conjugating_enzyme"/>
</dbReference>
<dbReference type="InterPro" id="IPR016135">
    <property type="entry name" value="UBQ-conjugating_enzyme/RWD"/>
</dbReference>
<feature type="domain" description="UBC core" evidence="2">
    <location>
        <begin position="1"/>
        <end position="145"/>
    </location>
</feature>
<accession>A0A7C8MNL6</accession>
<evidence type="ECO:0000313" key="5">
    <source>
        <dbReference type="Proteomes" id="UP000481861"/>
    </source>
</evidence>
<feature type="non-terminal residue" evidence="4">
    <location>
        <position position="1"/>
    </location>
</feature>
<dbReference type="PROSITE" id="PS50181">
    <property type="entry name" value="FBOX"/>
    <property type="match status" value="1"/>
</dbReference>
<dbReference type="EMBL" id="JAADJZ010000007">
    <property type="protein sequence ID" value="KAF2873624.1"/>
    <property type="molecule type" value="Genomic_DNA"/>
</dbReference>
<dbReference type="SUPFAM" id="SSF54495">
    <property type="entry name" value="UBC-like"/>
    <property type="match status" value="1"/>
</dbReference>
<comment type="caution">
    <text evidence="4">The sequence shown here is derived from an EMBL/GenBank/DDBJ whole genome shotgun (WGS) entry which is preliminary data.</text>
</comment>
<feature type="domain" description="F-box" evidence="3">
    <location>
        <begin position="186"/>
        <end position="232"/>
    </location>
</feature>
<proteinExistence type="predicted"/>
<gene>
    <name evidence="4" type="ORF">BDV95DRAFT_473428</name>
</gene>
<reference evidence="4 5" key="1">
    <citation type="submission" date="2020-01" db="EMBL/GenBank/DDBJ databases">
        <authorList>
            <consortium name="DOE Joint Genome Institute"/>
            <person name="Haridas S."/>
            <person name="Albert R."/>
            <person name="Binder M."/>
            <person name="Bloem J."/>
            <person name="Labutti K."/>
            <person name="Salamov A."/>
            <person name="Andreopoulos B."/>
            <person name="Baker S.E."/>
            <person name="Barry K."/>
            <person name="Bills G."/>
            <person name="Bluhm B.H."/>
            <person name="Cannon C."/>
            <person name="Castanera R."/>
            <person name="Culley D.E."/>
            <person name="Daum C."/>
            <person name="Ezra D."/>
            <person name="Gonzalez J.B."/>
            <person name="Henrissat B."/>
            <person name="Kuo A."/>
            <person name="Liang C."/>
            <person name="Lipzen A."/>
            <person name="Lutzoni F."/>
            <person name="Magnuson J."/>
            <person name="Mondo S."/>
            <person name="Nolan M."/>
            <person name="Ohm R."/>
            <person name="Pangilinan J."/>
            <person name="Park H.-J.H."/>
            <person name="Ramirez L."/>
            <person name="Alfaro M."/>
            <person name="Sun H."/>
            <person name="Tritt A."/>
            <person name="Yoshinaga Y."/>
            <person name="Zwiers L.-H.L."/>
            <person name="Turgeon B.G."/>
            <person name="Goodwin S.B."/>
            <person name="Spatafora J.W."/>
            <person name="Crous P.W."/>
            <person name="Grigoriev I.V."/>
        </authorList>
    </citation>
    <scope>NUCLEOTIDE SEQUENCE [LARGE SCALE GENOMIC DNA]</scope>
    <source>
        <strain evidence="4 5">CBS 611.86</strain>
    </source>
</reference>
<dbReference type="PANTHER" id="PTHR24067">
    <property type="entry name" value="UBIQUITIN-CONJUGATING ENZYME E2"/>
    <property type="match status" value="1"/>
</dbReference>
<evidence type="ECO:0000313" key="4">
    <source>
        <dbReference type="EMBL" id="KAF2873624.1"/>
    </source>
</evidence>
<dbReference type="Proteomes" id="UP000481861">
    <property type="component" value="Unassembled WGS sequence"/>
</dbReference>
<feature type="non-terminal residue" evidence="4">
    <location>
        <position position="415"/>
    </location>
</feature>
<dbReference type="OrthoDB" id="109543at2759"/>
<evidence type="ECO:0000259" key="3">
    <source>
        <dbReference type="PROSITE" id="PS50181"/>
    </source>
</evidence>
<dbReference type="PROSITE" id="PS50127">
    <property type="entry name" value="UBC_2"/>
    <property type="match status" value="1"/>
</dbReference>
<protein>
    <recommendedName>
        <fullName evidence="6">UBC core domain-containing protein</fullName>
    </recommendedName>
</protein>
<dbReference type="InterPro" id="IPR000608">
    <property type="entry name" value="UBC"/>
</dbReference>
<organism evidence="4 5">
    <name type="scientific">Massariosphaeria phaeospora</name>
    <dbReference type="NCBI Taxonomy" id="100035"/>
    <lineage>
        <taxon>Eukaryota</taxon>
        <taxon>Fungi</taxon>
        <taxon>Dikarya</taxon>
        <taxon>Ascomycota</taxon>
        <taxon>Pezizomycotina</taxon>
        <taxon>Dothideomycetes</taxon>
        <taxon>Pleosporomycetidae</taxon>
        <taxon>Pleosporales</taxon>
        <taxon>Pleosporales incertae sedis</taxon>
        <taxon>Massariosphaeria</taxon>
    </lineage>
</organism>
<keyword evidence="5" id="KW-1185">Reference proteome</keyword>
<keyword evidence="1" id="KW-0833">Ubl conjugation pathway</keyword>
<dbReference type="Pfam" id="PF00179">
    <property type="entry name" value="UQ_con"/>
    <property type="match status" value="1"/>
</dbReference>
<dbReference type="CDD" id="cd00195">
    <property type="entry name" value="UBCc_UEV"/>
    <property type="match status" value="1"/>
</dbReference>
<dbReference type="Gene3D" id="3.10.110.10">
    <property type="entry name" value="Ubiquitin Conjugating Enzyme"/>
    <property type="match status" value="1"/>
</dbReference>
<name>A0A7C8MNL6_9PLEO</name>
<evidence type="ECO:0000256" key="1">
    <source>
        <dbReference type="ARBA" id="ARBA00022786"/>
    </source>
</evidence>
<dbReference type="SMART" id="SM00212">
    <property type="entry name" value="UBCc"/>
    <property type="match status" value="1"/>
</dbReference>
<evidence type="ECO:0000259" key="2">
    <source>
        <dbReference type="PROSITE" id="PS50127"/>
    </source>
</evidence>